<name>A0A5Q2RB37_9ACTN</name>
<sequence length="72" mass="8127">MALIGEMAFTGELSLRYEGPCPMGVPLQFRAWLDRREGRKLHLRCTGTAQGEVFVRSAAVFIAVDLERFRAQ</sequence>
<protein>
    <recommendedName>
        <fullName evidence="3">Thioesterase domain-containing protein</fullName>
    </recommendedName>
</protein>
<dbReference type="RefSeq" id="WP_153758185.1">
    <property type="nucleotide sequence ID" value="NZ_CP045851.1"/>
</dbReference>
<dbReference type="InterPro" id="IPR029069">
    <property type="entry name" value="HotDog_dom_sf"/>
</dbReference>
<dbReference type="SUPFAM" id="SSF54637">
    <property type="entry name" value="Thioesterase/thiol ester dehydrase-isomerase"/>
    <property type="match status" value="1"/>
</dbReference>
<dbReference type="KEGG" id="atq:GH723_02585"/>
<reference evidence="1 2" key="1">
    <citation type="submission" date="2019-11" db="EMBL/GenBank/DDBJ databases">
        <authorList>
            <person name="He Y."/>
        </authorList>
    </citation>
    <scope>NUCLEOTIDE SEQUENCE [LARGE SCALE GENOMIC DNA]</scope>
    <source>
        <strain evidence="1 2">SCSIO 58843</strain>
    </source>
</reference>
<accession>A0A5Q2RB37</accession>
<proteinExistence type="predicted"/>
<organism evidence="1 2">
    <name type="scientific">Actinomarinicola tropica</name>
    <dbReference type="NCBI Taxonomy" id="2789776"/>
    <lineage>
        <taxon>Bacteria</taxon>
        <taxon>Bacillati</taxon>
        <taxon>Actinomycetota</taxon>
        <taxon>Acidimicrobiia</taxon>
        <taxon>Acidimicrobiales</taxon>
        <taxon>Iamiaceae</taxon>
        <taxon>Actinomarinicola</taxon>
    </lineage>
</organism>
<dbReference type="AlphaFoldDB" id="A0A5Q2RB37"/>
<evidence type="ECO:0000313" key="2">
    <source>
        <dbReference type="Proteomes" id="UP000334019"/>
    </source>
</evidence>
<dbReference type="Gene3D" id="3.10.129.10">
    <property type="entry name" value="Hotdog Thioesterase"/>
    <property type="match status" value="1"/>
</dbReference>
<gene>
    <name evidence="1" type="ORF">GH723_02585</name>
</gene>
<dbReference type="Proteomes" id="UP000334019">
    <property type="component" value="Chromosome"/>
</dbReference>
<evidence type="ECO:0000313" key="1">
    <source>
        <dbReference type="EMBL" id="QGG94079.1"/>
    </source>
</evidence>
<dbReference type="EMBL" id="CP045851">
    <property type="protein sequence ID" value="QGG94079.1"/>
    <property type="molecule type" value="Genomic_DNA"/>
</dbReference>
<evidence type="ECO:0008006" key="3">
    <source>
        <dbReference type="Google" id="ProtNLM"/>
    </source>
</evidence>
<keyword evidence="2" id="KW-1185">Reference proteome</keyword>